<evidence type="ECO:0000256" key="10">
    <source>
        <dbReference type="ARBA" id="ARBA00025157"/>
    </source>
</evidence>
<dbReference type="PROSITE" id="PS50893">
    <property type="entry name" value="ABC_TRANSPORTER_2"/>
    <property type="match status" value="2"/>
</dbReference>
<reference evidence="13 14" key="1">
    <citation type="submission" date="2019-12" db="EMBL/GenBank/DDBJ databases">
        <title>Paenibacillus sp. nov. sp. isolated from soil.</title>
        <authorList>
            <person name="Kim J."/>
            <person name="Jeong S.E."/>
            <person name="Jung H.S."/>
            <person name="Jeon C.O."/>
        </authorList>
    </citation>
    <scope>NUCLEOTIDE SEQUENCE [LARGE SCALE GENOMIC DNA]</scope>
    <source>
        <strain evidence="13 14">5J-6</strain>
    </source>
</reference>
<keyword evidence="14" id="KW-1185">Reference proteome</keyword>
<gene>
    <name evidence="13" type="ORF">GQF01_31890</name>
</gene>
<keyword evidence="3" id="KW-0813">Transport</keyword>
<dbReference type="EMBL" id="WTUZ01000039">
    <property type="protein sequence ID" value="MZQ86719.1"/>
    <property type="molecule type" value="Genomic_DNA"/>
</dbReference>
<dbReference type="Pfam" id="PF00005">
    <property type="entry name" value="ABC_tran"/>
    <property type="match status" value="2"/>
</dbReference>
<evidence type="ECO:0000256" key="3">
    <source>
        <dbReference type="ARBA" id="ARBA00022448"/>
    </source>
</evidence>
<evidence type="ECO:0000256" key="9">
    <source>
        <dbReference type="ARBA" id="ARBA00023136"/>
    </source>
</evidence>
<dbReference type="Gene3D" id="1.10.1760.20">
    <property type="match status" value="1"/>
</dbReference>
<organism evidence="13 14">
    <name type="scientific">Paenibacillus silvestris</name>
    <dbReference type="NCBI Taxonomy" id="2606219"/>
    <lineage>
        <taxon>Bacteria</taxon>
        <taxon>Bacillati</taxon>
        <taxon>Bacillota</taxon>
        <taxon>Bacilli</taxon>
        <taxon>Bacillales</taxon>
        <taxon>Paenibacillaceae</taxon>
        <taxon>Paenibacillus</taxon>
    </lineage>
</organism>
<dbReference type="InterPro" id="IPR015856">
    <property type="entry name" value="ABC_transpr_CbiO/EcfA_su"/>
</dbReference>
<sequence length="826" mass="91611">MEAFAIENLTFSYPSSDKFALDNISLTIEQGEFITLCGKSGCGKSTLLRHFKTMLAPHGKRSGMLRFEGVDLGMVDTRTQSSQIGFVFQSPDNQIVTDKVWHELAFGLESLGYSTPAIRLKVSEIANFFGMQTWFHKSVSELSGGQKQLLNLASVMVMQPSVLILDEPTSQLDPIASSDFLNTLVKVNRELGTTIIISEHRLEELLPVSDKVAILDNGKVITFDTPRNVGKVLNDTMDAMFFAMPAPMRIYSHIPNHLECPITVREGRKWLDELAQTTHILTTTPEKKQTNQTGEVAVELRETWFRYEKAAADIVKGLSVSVRSGEIYAILGGNGAGKTTALSLISGLKKPYRGEVRLGGRKIQDLSDNEKYGGLLGVLPQNPQTLFVSKTVEADLREMFVGRNIDKAVLQEKIKQVTELCELGDLLQSHPYDLSGGEQQRAALAKILLLEPKILLLDEPTKGLDNHFKLKLGEILQSLKLAGTAIIMVSHDVEFCASFADKCAMFFDGKIVSEGTPQEFFTINSFYTTAASRMARHLIPSAVTTEDVIRALGGTVPQMPIRTRKVPESLLITKKETSSQEINETDQTPVDKRKLSQRTIVASFIILLIIPLTIWFGIYYLNDRKYYFISLLVILETMLPFVMLFESRKPQARELIVIAVLCAIAVAGRAAFFMVPQFKPVVAMVIIAGVCLGAEAGFLVGVVTGFVSNFFFGQGPWTPWQMFAFGIIGFLAGLLFKKGILRRNKVALCIFGGLTTFFIYGGLLNPASVLMSPLQPTKEMFLLAYLQGFPFDLIHAVSTVIFLYFIAKPMLSKLDRIKLKYGLIES</sequence>
<dbReference type="GO" id="GO:0042626">
    <property type="term" value="F:ATPase-coupled transmembrane transporter activity"/>
    <property type="evidence" value="ECO:0007669"/>
    <property type="project" value="TreeGrafter"/>
</dbReference>
<dbReference type="PANTHER" id="PTHR43553">
    <property type="entry name" value="HEAVY METAL TRANSPORTER"/>
    <property type="match status" value="1"/>
</dbReference>
<dbReference type="Gene3D" id="3.40.50.300">
    <property type="entry name" value="P-loop containing nucleotide triphosphate hydrolases"/>
    <property type="match status" value="2"/>
</dbReference>
<evidence type="ECO:0000259" key="12">
    <source>
        <dbReference type="PROSITE" id="PS50893"/>
    </source>
</evidence>
<name>A0A6L8VBL2_9BACL</name>
<evidence type="ECO:0000256" key="6">
    <source>
        <dbReference type="ARBA" id="ARBA00022741"/>
    </source>
</evidence>
<feature type="domain" description="ABC transporter" evidence="12">
    <location>
        <begin position="298"/>
        <end position="533"/>
    </location>
</feature>
<evidence type="ECO:0000256" key="1">
    <source>
        <dbReference type="ARBA" id="ARBA00004202"/>
    </source>
</evidence>
<keyword evidence="11" id="KW-0812">Transmembrane</keyword>
<dbReference type="InterPro" id="IPR009825">
    <property type="entry name" value="ECF_substrate-spec-like"/>
</dbReference>
<comment type="subcellular location">
    <subcellularLocation>
        <location evidence="1">Cell membrane</location>
        <topology evidence="1">Peripheral membrane protein</topology>
    </subcellularLocation>
</comment>
<evidence type="ECO:0000256" key="8">
    <source>
        <dbReference type="ARBA" id="ARBA00022967"/>
    </source>
</evidence>
<feature type="transmembrane region" description="Helical" evidence="11">
    <location>
        <begin position="782"/>
        <end position="807"/>
    </location>
</feature>
<comment type="caution">
    <text evidence="13">The sequence shown here is derived from an EMBL/GenBank/DDBJ whole genome shotgun (WGS) entry which is preliminary data.</text>
</comment>
<feature type="transmembrane region" description="Helical" evidence="11">
    <location>
        <begin position="655"/>
        <end position="675"/>
    </location>
</feature>
<dbReference type="SMART" id="SM00382">
    <property type="entry name" value="AAA"/>
    <property type="match status" value="2"/>
</dbReference>
<keyword evidence="11" id="KW-1133">Transmembrane helix</keyword>
<evidence type="ECO:0000256" key="7">
    <source>
        <dbReference type="ARBA" id="ARBA00022840"/>
    </source>
</evidence>
<evidence type="ECO:0000256" key="4">
    <source>
        <dbReference type="ARBA" id="ARBA00022475"/>
    </source>
</evidence>
<evidence type="ECO:0000256" key="5">
    <source>
        <dbReference type="ARBA" id="ARBA00022737"/>
    </source>
</evidence>
<dbReference type="GO" id="GO:0005524">
    <property type="term" value="F:ATP binding"/>
    <property type="evidence" value="ECO:0007669"/>
    <property type="project" value="UniProtKB-KW"/>
</dbReference>
<dbReference type="CDD" id="cd03225">
    <property type="entry name" value="ABC_cobalt_CbiO_domain1"/>
    <property type="match status" value="2"/>
</dbReference>
<dbReference type="Pfam" id="PF07155">
    <property type="entry name" value="ECF-ribofla_trS"/>
    <property type="match status" value="1"/>
</dbReference>
<keyword evidence="6" id="KW-0547">Nucleotide-binding</keyword>
<protein>
    <submittedName>
        <fullName evidence="13">ATP-binding cassette domain-containing protein</fullName>
    </submittedName>
</protein>
<feature type="transmembrane region" description="Helical" evidence="11">
    <location>
        <begin position="682"/>
        <end position="707"/>
    </location>
</feature>
<keyword evidence="9 11" id="KW-0472">Membrane</keyword>
<dbReference type="AlphaFoldDB" id="A0A6L8VBL2"/>
<keyword evidence="7 13" id="KW-0067">ATP-binding</keyword>
<evidence type="ECO:0000313" key="13">
    <source>
        <dbReference type="EMBL" id="MZQ86719.1"/>
    </source>
</evidence>
<dbReference type="GO" id="GO:0043190">
    <property type="term" value="C:ATP-binding cassette (ABC) transporter complex"/>
    <property type="evidence" value="ECO:0007669"/>
    <property type="project" value="TreeGrafter"/>
</dbReference>
<feature type="transmembrane region" description="Helical" evidence="11">
    <location>
        <begin position="600"/>
        <end position="621"/>
    </location>
</feature>
<evidence type="ECO:0000256" key="11">
    <source>
        <dbReference type="SAM" id="Phobius"/>
    </source>
</evidence>
<dbReference type="GO" id="GO:0016887">
    <property type="term" value="F:ATP hydrolysis activity"/>
    <property type="evidence" value="ECO:0007669"/>
    <property type="project" value="InterPro"/>
</dbReference>
<keyword evidence="4" id="KW-1003">Cell membrane</keyword>
<dbReference type="PROSITE" id="PS00211">
    <property type="entry name" value="ABC_TRANSPORTER_1"/>
    <property type="match status" value="2"/>
</dbReference>
<feature type="transmembrane region" description="Helical" evidence="11">
    <location>
        <begin position="626"/>
        <end position="643"/>
    </location>
</feature>
<feature type="transmembrane region" description="Helical" evidence="11">
    <location>
        <begin position="748"/>
        <end position="770"/>
    </location>
</feature>
<proteinExistence type="inferred from homology"/>
<keyword evidence="5" id="KW-0677">Repeat</keyword>
<dbReference type="RefSeq" id="WP_161411103.1">
    <property type="nucleotide sequence ID" value="NZ_WTUZ01000039.1"/>
</dbReference>
<dbReference type="InterPro" id="IPR003439">
    <property type="entry name" value="ABC_transporter-like_ATP-bd"/>
</dbReference>
<dbReference type="Proteomes" id="UP000481087">
    <property type="component" value="Unassembled WGS sequence"/>
</dbReference>
<dbReference type="InterPro" id="IPR050095">
    <property type="entry name" value="ECF_ABC_transporter_ATP-bd"/>
</dbReference>
<dbReference type="InterPro" id="IPR017871">
    <property type="entry name" value="ABC_transporter-like_CS"/>
</dbReference>
<dbReference type="PANTHER" id="PTHR43553:SF23">
    <property type="entry name" value="ABC TRANSPORTER ATP-BINDING COMPONENT"/>
    <property type="match status" value="1"/>
</dbReference>
<comment type="similarity">
    <text evidence="2">Belongs to the ABC transporter superfamily.</text>
</comment>
<evidence type="ECO:0000313" key="14">
    <source>
        <dbReference type="Proteomes" id="UP000481087"/>
    </source>
</evidence>
<keyword evidence="8" id="KW-1278">Translocase</keyword>
<accession>A0A6L8VBL2</accession>
<dbReference type="InterPro" id="IPR003593">
    <property type="entry name" value="AAA+_ATPase"/>
</dbReference>
<dbReference type="InterPro" id="IPR027417">
    <property type="entry name" value="P-loop_NTPase"/>
</dbReference>
<comment type="function">
    <text evidence="10">Probably part of an ABC transporter complex. Responsible for energy coupling to the transport system.</text>
</comment>
<feature type="transmembrane region" description="Helical" evidence="11">
    <location>
        <begin position="719"/>
        <end position="736"/>
    </location>
</feature>
<feature type="domain" description="ABC transporter" evidence="12">
    <location>
        <begin position="4"/>
        <end position="242"/>
    </location>
</feature>
<dbReference type="SUPFAM" id="SSF52540">
    <property type="entry name" value="P-loop containing nucleoside triphosphate hydrolases"/>
    <property type="match status" value="2"/>
</dbReference>
<evidence type="ECO:0000256" key="2">
    <source>
        <dbReference type="ARBA" id="ARBA00005417"/>
    </source>
</evidence>